<dbReference type="PANTHER" id="PTHR12552:SF1">
    <property type="entry name" value="RHO GTPASE-ACTIVATING PROTEIN GRAF"/>
    <property type="match status" value="1"/>
</dbReference>
<dbReference type="InterPro" id="IPR047225">
    <property type="entry name" value="PH_GRAF"/>
</dbReference>
<dbReference type="EMBL" id="JABSTR010000006">
    <property type="protein sequence ID" value="KAH9373173.1"/>
    <property type="molecule type" value="Genomic_DNA"/>
</dbReference>
<evidence type="ECO:0000256" key="4">
    <source>
        <dbReference type="SAM" id="MobiDB-lite"/>
    </source>
</evidence>
<feature type="domain" description="Rho-GAP" evidence="7">
    <location>
        <begin position="452"/>
        <end position="625"/>
    </location>
</feature>
<evidence type="ECO:0000313" key="9">
    <source>
        <dbReference type="Proteomes" id="UP000821853"/>
    </source>
</evidence>
<dbReference type="GO" id="GO:0007165">
    <property type="term" value="P:signal transduction"/>
    <property type="evidence" value="ECO:0007669"/>
    <property type="project" value="InterPro"/>
</dbReference>
<dbReference type="InterPro" id="IPR047234">
    <property type="entry name" value="GRAF_fam"/>
</dbReference>
<dbReference type="SUPFAM" id="SSF103657">
    <property type="entry name" value="BAR/IMD domain-like"/>
    <property type="match status" value="2"/>
</dbReference>
<dbReference type="Pfam" id="PF00620">
    <property type="entry name" value="RhoGAP"/>
    <property type="match status" value="1"/>
</dbReference>
<proteinExistence type="predicted"/>
<dbReference type="InterPro" id="IPR027267">
    <property type="entry name" value="AH/BAR_dom_sf"/>
</dbReference>
<evidence type="ECO:0008006" key="10">
    <source>
        <dbReference type="Google" id="ProtNLM"/>
    </source>
</evidence>
<dbReference type="AlphaFoldDB" id="A0A9J6GCH6"/>
<evidence type="ECO:0000256" key="2">
    <source>
        <dbReference type="ARBA" id="ARBA00022468"/>
    </source>
</evidence>
<comment type="caution">
    <text evidence="8">The sequence shown here is derived from an EMBL/GenBank/DDBJ whole genome shotgun (WGS) entry which is preliminary data.</text>
</comment>
<evidence type="ECO:0000313" key="8">
    <source>
        <dbReference type="EMBL" id="KAH9373173.1"/>
    </source>
</evidence>
<feature type="region of interest" description="Disordered" evidence="4">
    <location>
        <begin position="638"/>
        <end position="685"/>
    </location>
</feature>
<dbReference type="InterPro" id="IPR004148">
    <property type="entry name" value="BAR_dom"/>
</dbReference>
<dbReference type="PANTHER" id="PTHR12552">
    <property type="entry name" value="OLIGOPHRENIN 1"/>
    <property type="match status" value="1"/>
</dbReference>
<dbReference type="Gene3D" id="1.10.555.10">
    <property type="entry name" value="Rho GTPase activation protein"/>
    <property type="match status" value="1"/>
</dbReference>
<dbReference type="SUPFAM" id="SSF50729">
    <property type="entry name" value="PH domain-like"/>
    <property type="match status" value="1"/>
</dbReference>
<organism evidence="8 9">
    <name type="scientific">Haemaphysalis longicornis</name>
    <name type="common">Bush tick</name>
    <dbReference type="NCBI Taxonomy" id="44386"/>
    <lineage>
        <taxon>Eukaryota</taxon>
        <taxon>Metazoa</taxon>
        <taxon>Ecdysozoa</taxon>
        <taxon>Arthropoda</taxon>
        <taxon>Chelicerata</taxon>
        <taxon>Arachnida</taxon>
        <taxon>Acari</taxon>
        <taxon>Parasitiformes</taxon>
        <taxon>Ixodida</taxon>
        <taxon>Ixodoidea</taxon>
        <taxon>Ixodidae</taxon>
        <taxon>Haemaphysalinae</taxon>
        <taxon>Haemaphysalis</taxon>
    </lineage>
</organism>
<feature type="domain" description="PH" evidence="6">
    <location>
        <begin position="334"/>
        <end position="438"/>
    </location>
</feature>
<dbReference type="GO" id="GO:0005096">
    <property type="term" value="F:GTPase activator activity"/>
    <property type="evidence" value="ECO:0007669"/>
    <property type="project" value="UniProtKB-KW"/>
</dbReference>
<name>A0A9J6GCH6_HAELO</name>
<dbReference type="SMART" id="SM00233">
    <property type="entry name" value="PH"/>
    <property type="match status" value="1"/>
</dbReference>
<evidence type="ECO:0000259" key="5">
    <source>
        <dbReference type="PROSITE" id="PS50002"/>
    </source>
</evidence>
<dbReference type="Pfam" id="PF16746">
    <property type="entry name" value="BAR_3"/>
    <property type="match status" value="2"/>
</dbReference>
<dbReference type="Gene3D" id="2.30.30.40">
    <property type="entry name" value="SH3 Domains"/>
    <property type="match status" value="1"/>
</dbReference>
<evidence type="ECO:0000259" key="7">
    <source>
        <dbReference type="PROSITE" id="PS50238"/>
    </source>
</evidence>
<feature type="region of interest" description="Disordered" evidence="4">
    <location>
        <begin position="717"/>
        <end position="807"/>
    </location>
</feature>
<sequence length="867" mass="97864">MGLLPLEFTDCLTDSPYFRENLHAHENELDRTSQAIKGIIKEVKDLLNAARNLSRAQRSLANTFINFRLECIGNSQTDDEIVIGELILLTAPKYALSVFVPFCTLQRCPLYWVVLGELFEPYIVLPTITRDSRTATSRMLLAGLCAWFPLSAGSLKEFGRLLMTIEDERDRMLENAHKTFIEPIERFRKDHIGQAKERKKKFDKETARYCQSLDRYLNLSTKKGDAHQKEAFAVLEMEKIHFFRASLEYVLLLQKVQERKKTEFVETILRFMYGWLTFYHQGHEVAKEFNSFNTDLQVRLQKTRENFEATHSEAEHLMKKMLEKPQDSGSLNKMYTRQGYLFLMEKKHLATVWNKHYCQYQKENRKFTMIPYSQTVGKITATDAFSLKECIRRMNDSIDKRFCFDLTASDRPGTTYTFQALSDDDCKQWLNAMDGREPTTAPPGRATRQEGCLLDETGFAFVRGCIQAIESRGLEDQGLYRIVGVNSKVTKLTQMVFDCACPDVPALITVMPFFRNLPEPLMTFRLHTAFISAAKQENKAKRTAAIEELVGQLPSDNQRMAALLIRHLHKVSTLASSNLMTVSNLGVCFGPTLLRPEEETMAAIMDIKFCNVVVEILIENCDKIFKAFLDQEDAKATAAVARPPEGTQAASSSEVQMRDRPKKGPHLFPPAASAEGPAYTSPFTEPHLGYGVSRPYSSQPQPQAEAKRFGLAGPKAVRSTQLPPSAHPSHPVAVYNPSWSSGPATGYGARDNSHNVNSNSSSTESLSSRSNASFSHHSPVPATREFHSSPRVLDASKSSQSSVAAHHYGGRKVRTLYACVGENNSELSFEPNQIIENVRPSRERGWLEGWLNGRVGLVPENYVEFLP</sequence>
<feature type="compositionally biased region" description="Low complexity" evidence="4">
    <location>
        <begin position="754"/>
        <end position="778"/>
    </location>
</feature>
<dbReference type="CDD" id="cd07602">
    <property type="entry name" value="BAR_RhoGAP_OPHN1-like"/>
    <property type="match status" value="1"/>
</dbReference>
<dbReference type="InterPro" id="IPR008936">
    <property type="entry name" value="Rho_GTPase_activation_prot"/>
</dbReference>
<dbReference type="Gene3D" id="2.30.29.30">
    <property type="entry name" value="Pleckstrin-homology domain (PH domain)/Phosphotyrosine-binding domain (PTB)"/>
    <property type="match status" value="1"/>
</dbReference>
<gene>
    <name evidence="8" type="ORF">HPB48_004918</name>
</gene>
<dbReference type="SUPFAM" id="SSF50044">
    <property type="entry name" value="SH3-domain"/>
    <property type="match status" value="1"/>
</dbReference>
<dbReference type="Pfam" id="PF00169">
    <property type="entry name" value="PH"/>
    <property type="match status" value="1"/>
</dbReference>
<dbReference type="InterPro" id="IPR036028">
    <property type="entry name" value="SH3-like_dom_sf"/>
</dbReference>
<dbReference type="FunFam" id="2.30.30.40:FF:000055">
    <property type="entry name" value="rho GTPase-activating protein 26 isoform X1"/>
    <property type="match status" value="1"/>
</dbReference>
<keyword evidence="9" id="KW-1185">Reference proteome</keyword>
<keyword evidence="2" id="KW-0343">GTPase activation</keyword>
<dbReference type="PROSITE" id="PS50238">
    <property type="entry name" value="RHOGAP"/>
    <property type="match status" value="1"/>
</dbReference>
<reference evidence="8 9" key="1">
    <citation type="journal article" date="2020" name="Cell">
        <title>Large-Scale Comparative Analyses of Tick Genomes Elucidate Their Genetic Diversity and Vector Capacities.</title>
        <authorList>
            <consortium name="Tick Genome and Microbiome Consortium (TIGMIC)"/>
            <person name="Jia N."/>
            <person name="Wang J."/>
            <person name="Shi W."/>
            <person name="Du L."/>
            <person name="Sun Y."/>
            <person name="Zhan W."/>
            <person name="Jiang J.F."/>
            <person name="Wang Q."/>
            <person name="Zhang B."/>
            <person name="Ji P."/>
            <person name="Bell-Sakyi L."/>
            <person name="Cui X.M."/>
            <person name="Yuan T.T."/>
            <person name="Jiang B.G."/>
            <person name="Yang W.F."/>
            <person name="Lam T.T."/>
            <person name="Chang Q.C."/>
            <person name="Ding S.J."/>
            <person name="Wang X.J."/>
            <person name="Zhu J.G."/>
            <person name="Ruan X.D."/>
            <person name="Zhao L."/>
            <person name="Wei J.T."/>
            <person name="Ye R.Z."/>
            <person name="Que T.C."/>
            <person name="Du C.H."/>
            <person name="Zhou Y.H."/>
            <person name="Cheng J.X."/>
            <person name="Dai P.F."/>
            <person name="Guo W.B."/>
            <person name="Han X.H."/>
            <person name="Huang E.J."/>
            <person name="Li L.F."/>
            <person name="Wei W."/>
            <person name="Gao Y.C."/>
            <person name="Liu J.Z."/>
            <person name="Shao H.Z."/>
            <person name="Wang X."/>
            <person name="Wang C.C."/>
            <person name="Yang T.C."/>
            <person name="Huo Q.B."/>
            <person name="Li W."/>
            <person name="Chen H.Y."/>
            <person name="Chen S.E."/>
            <person name="Zhou L.G."/>
            <person name="Ni X.B."/>
            <person name="Tian J.H."/>
            <person name="Sheng Y."/>
            <person name="Liu T."/>
            <person name="Pan Y.S."/>
            <person name="Xia L.Y."/>
            <person name="Li J."/>
            <person name="Zhao F."/>
            <person name="Cao W.C."/>
        </authorList>
    </citation>
    <scope>NUCLEOTIDE SEQUENCE [LARGE SCALE GENOMIC DNA]</scope>
    <source>
        <strain evidence="8">HaeL-2018</strain>
    </source>
</reference>
<dbReference type="Pfam" id="PF14604">
    <property type="entry name" value="SH3_9"/>
    <property type="match status" value="1"/>
</dbReference>
<evidence type="ECO:0000259" key="6">
    <source>
        <dbReference type="PROSITE" id="PS50003"/>
    </source>
</evidence>
<evidence type="ECO:0000256" key="1">
    <source>
        <dbReference type="ARBA" id="ARBA00022443"/>
    </source>
</evidence>
<dbReference type="PROSITE" id="PS50003">
    <property type="entry name" value="PH_DOMAIN"/>
    <property type="match status" value="1"/>
</dbReference>
<dbReference type="GO" id="GO:0005737">
    <property type="term" value="C:cytoplasm"/>
    <property type="evidence" value="ECO:0007669"/>
    <property type="project" value="InterPro"/>
</dbReference>
<dbReference type="FunFam" id="2.30.29.30:FF:000496">
    <property type="entry name" value="Rho GTPase-activating protein"/>
    <property type="match status" value="1"/>
</dbReference>
<feature type="domain" description="SH3" evidence="5">
    <location>
        <begin position="808"/>
        <end position="867"/>
    </location>
</feature>
<dbReference type="Gene3D" id="1.20.1270.60">
    <property type="entry name" value="Arfaptin homology (AH) domain/BAR domain"/>
    <property type="match status" value="2"/>
</dbReference>
<dbReference type="CDD" id="cd11882">
    <property type="entry name" value="SH3_GRAF-like"/>
    <property type="match status" value="1"/>
</dbReference>
<evidence type="ECO:0000256" key="3">
    <source>
        <dbReference type="PROSITE-ProRule" id="PRU00192"/>
    </source>
</evidence>
<dbReference type="PROSITE" id="PS50002">
    <property type="entry name" value="SH3"/>
    <property type="match status" value="1"/>
</dbReference>
<protein>
    <recommendedName>
        <fullName evidence="10">Oligophrenin-1</fullName>
    </recommendedName>
</protein>
<dbReference type="OMA" id="ECIGETQ"/>
<dbReference type="SMART" id="SM00324">
    <property type="entry name" value="RhoGAP"/>
    <property type="match status" value="1"/>
</dbReference>
<keyword evidence="1 3" id="KW-0728">SH3 domain</keyword>
<dbReference type="InterPro" id="IPR011993">
    <property type="entry name" value="PH-like_dom_sf"/>
</dbReference>
<accession>A0A9J6GCH6</accession>
<dbReference type="VEuPathDB" id="VectorBase:HLOH_057326"/>
<dbReference type="InterPro" id="IPR001849">
    <property type="entry name" value="PH_domain"/>
</dbReference>
<dbReference type="InterPro" id="IPR001452">
    <property type="entry name" value="SH3_domain"/>
</dbReference>
<dbReference type="InterPro" id="IPR000198">
    <property type="entry name" value="RhoGAP_dom"/>
</dbReference>
<dbReference type="Proteomes" id="UP000821853">
    <property type="component" value="Chromosome 4"/>
</dbReference>
<dbReference type="OrthoDB" id="3183924at2759"/>
<dbReference type="SUPFAM" id="SSF48350">
    <property type="entry name" value="GTPase activation domain, GAP"/>
    <property type="match status" value="1"/>
</dbReference>
<dbReference type="SMART" id="SM00326">
    <property type="entry name" value="SH3"/>
    <property type="match status" value="1"/>
</dbReference>
<dbReference type="CDD" id="cd01249">
    <property type="entry name" value="BAR-PH_GRAF_family"/>
    <property type="match status" value="1"/>
</dbReference>